<evidence type="ECO:0000313" key="11">
    <source>
        <dbReference type="Proteomes" id="UP000776650"/>
    </source>
</evidence>
<feature type="transmembrane region" description="Helical" evidence="7">
    <location>
        <begin position="149"/>
        <end position="171"/>
    </location>
</feature>
<dbReference type="Gene3D" id="3.30.70.1230">
    <property type="entry name" value="Nucleotide cyclase"/>
    <property type="match status" value="1"/>
</dbReference>
<dbReference type="PANTHER" id="PTHR43081:SF17">
    <property type="entry name" value="BLL5647 PROTEIN"/>
    <property type="match status" value="1"/>
</dbReference>
<dbReference type="InterPro" id="IPR050697">
    <property type="entry name" value="Adenylyl/Guanylyl_Cyclase_3/4"/>
</dbReference>
<feature type="transmembrane region" description="Helical" evidence="7">
    <location>
        <begin position="232"/>
        <end position="253"/>
    </location>
</feature>
<name>A0A921F6A6_9ACTN</name>
<dbReference type="Pfam" id="PF00211">
    <property type="entry name" value="Guanylate_cyc"/>
    <property type="match status" value="1"/>
</dbReference>
<gene>
    <name evidence="10" type="ORF">K8V11_09470</name>
</gene>
<reference evidence="10" key="1">
    <citation type="journal article" date="2021" name="PeerJ">
        <title>Extensive microbial diversity within the chicken gut microbiome revealed by metagenomics and culture.</title>
        <authorList>
            <person name="Gilroy R."/>
            <person name="Ravi A."/>
            <person name="Getino M."/>
            <person name="Pursley I."/>
            <person name="Horton D.L."/>
            <person name="Alikhan N.F."/>
            <person name="Baker D."/>
            <person name="Gharbi K."/>
            <person name="Hall N."/>
            <person name="Watson M."/>
            <person name="Adriaenssens E.M."/>
            <person name="Foster-Nyarko E."/>
            <person name="Jarju S."/>
            <person name="Secka A."/>
            <person name="Antonio M."/>
            <person name="Oren A."/>
            <person name="Chaudhuri R.R."/>
            <person name="La Ragione R."/>
            <person name="Hildebrand F."/>
            <person name="Pallen M.J."/>
        </authorList>
    </citation>
    <scope>NUCLEOTIDE SEQUENCE</scope>
    <source>
        <strain evidence="10">ChiGjej1B1-18357</strain>
    </source>
</reference>
<comment type="caution">
    <text evidence="10">The sequence shown here is derived from an EMBL/GenBank/DDBJ whole genome shotgun (WGS) entry which is preliminary data.</text>
</comment>
<keyword evidence="5 7" id="KW-1133">Transmembrane helix</keyword>
<feature type="transmembrane region" description="Helical" evidence="7">
    <location>
        <begin position="200"/>
        <end position="220"/>
    </location>
</feature>
<organism evidence="10 11">
    <name type="scientific">Dietzia timorensis</name>
    <dbReference type="NCBI Taxonomy" id="499555"/>
    <lineage>
        <taxon>Bacteria</taxon>
        <taxon>Bacillati</taxon>
        <taxon>Actinomycetota</taxon>
        <taxon>Actinomycetes</taxon>
        <taxon>Mycobacteriales</taxon>
        <taxon>Dietziaceae</taxon>
        <taxon>Dietzia</taxon>
    </lineage>
</organism>
<evidence type="ECO:0000259" key="9">
    <source>
        <dbReference type="PROSITE" id="PS50885"/>
    </source>
</evidence>
<feature type="transmembrane region" description="Helical" evidence="7">
    <location>
        <begin position="32"/>
        <end position="57"/>
    </location>
</feature>
<evidence type="ECO:0000256" key="4">
    <source>
        <dbReference type="ARBA" id="ARBA00022692"/>
    </source>
</evidence>
<feature type="transmembrane region" description="Helical" evidence="7">
    <location>
        <begin position="122"/>
        <end position="143"/>
    </location>
</feature>
<reference evidence="10" key="2">
    <citation type="submission" date="2021-09" db="EMBL/GenBank/DDBJ databases">
        <authorList>
            <person name="Gilroy R."/>
        </authorList>
    </citation>
    <scope>NUCLEOTIDE SEQUENCE</scope>
    <source>
        <strain evidence="10">ChiGjej1B1-18357</strain>
    </source>
</reference>
<dbReference type="SUPFAM" id="SSF158472">
    <property type="entry name" value="HAMP domain-like"/>
    <property type="match status" value="1"/>
</dbReference>
<dbReference type="Pfam" id="PF00672">
    <property type="entry name" value="HAMP"/>
    <property type="match status" value="1"/>
</dbReference>
<dbReference type="GO" id="GO:0035556">
    <property type="term" value="P:intracellular signal transduction"/>
    <property type="evidence" value="ECO:0007669"/>
    <property type="project" value="InterPro"/>
</dbReference>
<dbReference type="InterPro" id="IPR029787">
    <property type="entry name" value="Nucleotide_cyclase"/>
</dbReference>
<accession>A0A921F6A6</accession>
<evidence type="ECO:0000256" key="5">
    <source>
        <dbReference type="ARBA" id="ARBA00022989"/>
    </source>
</evidence>
<dbReference type="SMART" id="SM00044">
    <property type="entry name" value="CYCc"/>
    <property type="match status" value="1"/>
</dbReference>
<dbReference type="PROSITE" id="PS50125">
    <property type="entry name" value="GUANYLATE_CYCLASE_2"/>
    <property type="match status" value="1"/>
</dbReference>
<dbReference type="PANTHER" id="PTHR43081">
    <property type="entry name" value="ADENYLATE CYCLASE, TERMINAL-DIFFERENTIATION SPECIFIC-RELATED"/>
    <property type="match status" value="1"/>
</dbReference>
<dbReference type="AlphaFoldDB" id="A0A921F6A6"/>
<comment type="similarity">
    <text evidence="2">Belongs to the adenylyl cyclase class-3 family.</text>
</comment>
<dbReference type="CDD" id="cd07302">
    <property type="entry name" value="CHD"/>
    <property type="match status" value="1"/>
</dbReference>
<dbReference type="SMART" id="SM00304">
    <property type="entry name" value="HAMP"/>
    <property type="match status" value="1"/>
</dbReference>
<protein>
    <submittedName>
        <fullName evidence="10">Adenylate/guanylate cyclase domain-containing protein</fullName>
    </submittedName>
</protein>
<dbReference type="RefSeq" id="WP_303913194.1">
    <property type="nucleotide sequence ID" value="NZ_DYXM01000181.1"/>
</dbReference>
<dbReference type="EMBL" id="DYXM01000181">
    <property type="protein sequence ID" value="HJE91223.1"/>
    <property type="molecule type" value="Genomic_DNA"/>
</dbReference>
<keyword evidence="6 7" id="KW-0472">Membrane</keyword>
<evidence type="ECO:0000256" key="2">
    <source>
        <dbReference type="ARBA" id="ARBA00005381"/>
    </source>
</evidence>
<feature type="domain" description="Guanylate cyclase" evidence="8">
    <location>
        <begin position="340"/>
        <end position="464"/>
    </location>
</feature>
<keyword evidence="4 7" id="KW-0812">Transmembrane</keyword>
<feature type="transmembrane region" description="Helical" evidence="7">
    <location>
        <begin position="69"/>
        <end position="95"/>
    </location>
</feature>
<evidence type="ECO:0000313" key="10">
    <source>
        <dbReference type="EMBL" id="HJE91223.1"/>
    </source>
</evidence>
<evidence type="ECO:0000256" key="1">
    <source>
        <dbReference type="ARBA" id="ARBA00004651"/>
    </source>
</evidence>
<dbReference type="GO" id="GO:0005886">
    <property type="term" value="C:plasma membrane"/>
    <property type="evidence" value="ECO:0007669"/>
    <property type="project" value="UniProtKB-SubCell"/>
</dbReference>
<dbReference type="Proteomes" id="UP000776650">
    <property type="component" value="Unassembled WGS sequence"/>
</dbReference>
<comment type="subcellular location">
    <subcellularLocation>
        <location evidence="1">Cell membrane</location>
        <topology evidence="1">Multi-pass membrane protein</topology>
    </subcellularLocation>
</comment>
<dbReference type="PROSITE" id="PS50885">
    <property type="entry name" value="HAMP"/>
    <property type="match status" value="1"/>
</dbReference>
<dbReference type="Gene3D" id="6.10.340.10">
    <property type="match status" value="1"/>
</dbReference>
<proteinExistence type="inferred from homology"/>
<keyword evidence="3" id="KW-1003">Cell membrane</keyword>
<evidence type="ECO:0000256" key="6">
    <source>
        <dbReference type="ARBA" id="ARBA00023136"/>
    </source>
</evidence>
<dbReference type="GO" id="GO:0006171">
    <property type="term" value="P:cAMP biosynthetic process"/>
    <property type="evidence" value="ECO:0007669"/>
    <property type="project" value="TreeGrafter"/>
</dbReference>
<evidence type="ECO:0000256" key="3">
    <source>
        <dbReference type="ARBA" id="ARBA00022475"/>
    </source>
</evidence>
<feature type="domain" description="HAMP" evidence="9">
    <location>
        <begin position="256"/>
        <end position="308"/>
    </location>
</feature>
<evidence type="ECO:0000256" key="7">
    <source>
        <dbReference type="SAM" id="Phobius"/>
    </source>
</evidence>
<dbReference type="SUPFAM" id="SSF55073">
    <property type="entry name" value="Nucleotide cyclase"/>
    <property type="match status" value="1"/>
</dbReference>
<dbReference type="InterPro" id="IPR003660">
    <property type="entry name" value="HAMP_dom"/>
</dbReference>
<sequence length="523" mass="56070">MTSTWKPKRDFGSILLGSSGERGLARRIRVQALLTSSLVVANLIGALCAIGLATVGIPLPSIFLPQLWWVHFIALPIYVFMAFVVGIGWGTYAVTRELKWATDNRAPTAAEARRFRRAPRTLVTLQALLWGGAVLTFTLMYGILEPDLIPKVFFVVAMSGAVVVAISQLLIEFSLRPVAAQVITAGYRPRRRGGIRTRTIVSWLVGSGIPLIGIILVMFFGTFRYETTKMDLFVGVIVLAVIALSTGLLLTILSSTSVTDPIRSVRTGMAAVADGDVDVDVAVYDGTELGDLQAGFNAMVGGLRERDHMRDIFGRHVGREVAAAALDSDPELGGAERTVGVVFVDVIGSTSLAAERTPSEVVEALNTFFSVIVRSVETHRGLVNKFEGDAVLAIFGAPISLDDSAAAALSSAREIAHRLTADVPYLSAGIGVSYGRVVAGNVGAIERFEYTVIGDPVNESARLSELAKRDPARPLASGRTLEAAGRAESRRWEEAETLTLRGRSEDTVVFAARIRDADTATDA</sequence>
<dbReference type="GO" id="GO:0004016">
    <property type="term" value="F:adenylate cyclase activity"/>
    <property type="evidence" value="ECO:0007669"/>
    <property type="project" value="UniProtKB-ARBA"/>
</dbReference>
<evidence type="ECO:0000259" key="8">
    <source>
        <dbReference type="PROSITE" id="PS50125"/>
    </source>
</evidence>
<dbReference type="InterPro" id="IPR001054">
    <property type="entry name" value="A/G_cyclase"/>
</dbReference>